<gene>
    <name evidence="2" type="primary">orf293</name>
</gene>
<name>S5U5E4_9ASCO</name>
<dbReference type="GO" id="GO:0008270">
    <property type="term" value="F:zinc ion binding"/>
    <property type="evidence" value="ECO:0007669"/>
    <property type="project" value="InterPro"/>
</dbReference>
<dbReference type="RefSeq" id="YP_008475027.1">
    <property type="nucleotide sequence ID" value="NC_022162.1"/>
</dbReference>
<evidence type="ECO:0000259" key="1">
    <source>
        <dbReference type="SMART" id="SM00507"/>
    </source>
</evidence>
<dbReference type="EMBL" id="KC993187">
    <property type="protein sequence ID" value="AGS44321.1"/>
    <property type="molecule type" value="Genomic_DNA"/>
</dbReference>
<proteinExistence type="predicted"/>
<dbReference type="GO" id="GO:0004519">
    <property type="term" value="F:endonuclease activity"/>
    <property type="evidence" value="ECO:0007669"/>
    <property type="project" value="InterPro"/>
</dbReference>
<protein>
    <recommendedName>
        <fullName evidence="1">HNH nuclease domain-containing protein</fullName>
    </recommendedName>
</protein>
<dbReference type="Pfam" id="PF08388">
    <property type="entry name" value="GIIM"/>
    <property type="match status" value="1"/>
</dbReference>
<dbReference type="InterPro" id="IPR003615">
    <property type="entry name" value="HNH_nuc"/>
</dbReference>
<dbReference type="CDD" id="cd00085">
    <property type="entry name" value="HNHc"/>
    <property type="match status" value="1"/>
</dbReference>
<evidence type="ECO:0000313" key="2">
    <source>
        <dbReference type="EMBL" id="AGS44321.1"/>
    </source>
</evidence>
<feature type="domain" description="HNH nuclease" evidence="1">
    <location>
        <begin position="225"/>
        <end position="283"/>
    </location>
</feature>
<dbReference type="SMART" id="SM00507">
    <property type="entry name" value="HNHc"/>
    <property type="match status" value="1"/>
</dbReference>
<dbReference type="Gene3D" id="1.10.30.50">
    <property type="match status" value="1"/>
</dbReference>
<accession>S5U5E4</accession>
<keyword evidence="2" id="KW-0496">Mitochondrion</keyword>
<dbReference type="InterPro" id="IPR002711">
    <property type="entry name" value="HNH"/>
</dbReference>
<sequence>MFRLKDKGSQLDFIGYTLKYQDKWSIKRHVFYTDHAGSRGIALYPNKDKVKTFIDKIREIFKKSMNLYSYNLIARLNSIFIGWSNYYNMGNSSHYRDTVRNAIYHIVWKWAKRKHRKWGRIKIASYYFLTPKVLGTKRYNTQYFKVINVKWVFHGKTNSKSRYIDNSKTIYLVDVGNASQLLTFRKYVILRNIIGIHAYHKDYMKIIEFNTNVNFKALGKSAPFKQRLIVKQNNICPHCKGTLMESSIGWNKALHIHHINLIAKGGARNKIDNLVLIHSWCHKDQHRRNGSHK</sequence>
<geneLocation type="mitochondrion" evidence="2"/>
<reference evidence="2" key="1">
    <citation type="submission" date="2013-04" db="EMBL/GenBank/DDBJ databases">
        <authorList>
            <person name="Hegedusova E."/>
            <person name="Fricova D."/>
            <person name="Brejova B."/>
            <person name="Nosek J."/>
        </authorList>
    </citation>
    <scope>NUCLEOTIDE SEQUENCE</scope>
    <source>
        <strain evidence="2">AS2.3656</strain>
    </source>
</reference>
<dbReference type="InterPro" id="IPR013597">
    <property type="entry name" value="Mat_intron_G2"/>
</dbReference>
<dbReference type="GeneID" id="16694722"/>
<dbReference type="AlphaFoldDB" id="S5U5E4"/>
<dbReference type="Pfam" id="PF01844">
    <property type="entry name" value="HNH"/>
    <property type="match status" value="1"/>
</dbReference>
<organism evidence="2">
    <name type="scientific">Candida oxycetoniae</name>
    <dbReference type="NCBI Taxonomy" id="497107"/>
    <lineage>
        <taxon>Eukaryota</taxon>
        <taxon>Fungi</taxon>
        <taxon>Dikarya</taxon>
        <taxon>Ascomycota</taxon>
        <taxon>Saccharomycotina</taxon>
        <taxon>Pichiomycetes</taxon>
        <taxon>Debaryomycetaceae</taxon>
        <taxon>Candida/Lodderomyces clade</taxon>
        <taxon>Candida</taxon>
    </lineage>
</organism>
<dbReference type="GO" id="GO:0003676">
    <property type="term" value="F:nucleic acid binding"/>
    <property type="evidence" value="ECO:0007669"/>
    <property type="project" value="InterPro"/>
</dbReference>